<name>A0A1F6D426_HANXR</name>
<dbReference type="Pfam" id="PF10387">
    <property type="entry name" value="DUF2442"/>
    <property type="match status" value="1"/>
</dbReference>
<dbReference type="Gene3D" id="3.30.2020.10">
    <property type="entry name" value="NE0471-like N-terminal domain"/>
    <property type="match status" value="1"/>
</dbReference>
<dbReference type="InterPro" id="IPR018841">
    <property type="entry name" value="DUF2442"/>
</dbReference>
<evidence type="ECO:0000313" key="2">
    <source>
        <dbReference type="Proteomes" id="UP000178606"/>
    </source>
</evidence>
<sequence length="91" mass="10578">MNPYVKRLRPLEDYQLEVTFENGEHRIFDVKPYLRRGVFARLRNPVTFRVARVVAGSVEWPGELDLSYDTLYLESLPVAAVPAVTQEQRDI</sequence>
<dbReference type="EMBL" id="MFKF01000048">
    <property type="protein sequence ID" value="OGG56080.1"/>
    <property type="molecule type" value="Genomic_DNA"/>
</dbReference>
<dbReference type="Proteomes" id="UP000178606">
    <property type="component" value="Unassembled WGS sequence"/>
</dbReference>
<proteinExistence type="predicted"/>
<gene>
    <name evidence="1" type="ORF">A3F84_01320</name>
</gene>
<dbReference type="SUPFAM" id="SSF143880">
    <property type="entry name" value="NE0471 N-terminal domain-like"/>
    <property type="match status" value="1"/>
</dbReference>
<evidence type="ECO:0000313" key="1">
    <source>
        <dbReference type="EMBL" id="OGG56080.1"/>
    </source>
</evidence>
<reference evidence="1 2" key="1">
    <citation type="journal article" date="2016" name="Nat. Commun.">
        <title>Thousands of microbial genomes shed light on interconnected biogeochemical processes in an aquifer system.</title>
        <authorList>
            <person name="Anantharaman K."/>
            <person name="Brown C.T."/>
            <person name="Hug L.A."/>
            <person name="Sharon I."/>
            <person name="Castelle C.J."/>
            <person name="Probst A.J."/>
            <person name="Thomas B.C."/>
            <person name="Singh A."/>
            <person name="Wilkins M.J."/>
            <person name="Karaoz U."/>
            <person name="Brodie E.L."/>
            <person name="Williams K.H."/>
            <person name="Hubbard S.S."/>
            <person name="Banfield J.F."/>
        </authorList>
    </citation>
    <scope>NUCLEOTIDE SEQUENCE [LARGE SCALE GENOMIC DNA]</scope>
    <source>
        <strain evidence="2">RIFCSPLOWO2_12_FULL_64_10</strain>
    </source>
</reference>
<dbReference type="AlphaFoldDB" id="A0A1F6D426"/>
<protein>
    <recommendedName>
        <fullName evidence="3">Molybdopterin-guanine dinucleotide biosynthesis protein A</fullName>
    </recommendedName>
</protein>
<comment type="caution">
    <text evidence="1">The sequence shown here is derived from an EMBL/GenBank/DDBJ whole genome shotgun (WGS) entry which is preliminary data.</text>
</comment>
<organism evidence="1 2">
    <name type="scientific">Handelsmanbacteria sp. (strain RIFCSPLOWO2_12_FULL_64_10)</name>
    <dbReference type="NCBI Taxonomy" id="1817868"/>
    <lineage>
        <taxon>Bacteria</taxon>
        <taxon>Candidatus Handelsmaniibacteriota</taxon>
    </lineage>
</organism>
<accession>A0A1F6D426</accession>
<evidence type="ECO:0008006" key="3">
    <source>
        <dbReference type="Google" id="ProtNLM"/>
    </source>
</evidence>
<dbReference type="InterPro" id="IPR036782">
    <property type="entry name" value="NE0471-like_N"/>
</dbReference>